<accession>A0A110BGK3</accession>
<protein>
    <recommendedName>
        <fullName evidence="4">DUF3093 domain-containing protein</fullName>
    </recommendedName>
</protein>
<dbReference type="EMBL" id="FAUH01000003">
    <property type="protein sequence ID" value="CUU65305.1"/>
    <property type="molecule type" value="Genomic_DNA"/>
</dbReference>
<keyword evidence="1" id="KW-0812">Transmembrane</keyword>
<sequence length="154" mass="16284">MFEARTPIEFRVIPFVILMPSLVAVLVEPVWWVIALVAGLLALLVWAAFAARVSVRVGARNVDIAGPFYRRSIPVDEIAEVSLHRESVADHSLIQWPVAGLASSPVGVRIGLGGMLGVRMRTTGGETYKVFLGTTSDGEACVAAVAAASAVQAS</sequence>
<dbReference type="AlphaFoldDB" id="A0A110BGK3"/>
<keyword evidence="1" id="KW-1133">Transmembrane helix</keyword>
<gene>
    <name evidence="2" type="ORF">CVAR292_00623</name>
</gene>
<feature type="transmembrane region" description="Helical" evidence="1">
    <location>
        <begin position="33"/>
        <end position="51"/>
    </location>
</feature>
<reference evidence="3" key="1">
    <citation type="submission" date="2015-11" db="EMBL/GenBank/DDBJ databases">
        <authorList>
            <person name="Dugat-Bony E."/>
        </authorList>
    </citation>
    <scope>NUCLEOTIDE SEQUENCE [LARGE SCALE GENOMIC DNA]</scope>
    <source>
        <strain evidence="3">Mu292</strain>
    </source>
</reference>
<evidence type="ECO:0000313" key="2">
    <source>
        <dbReference type="EMBL" id="CUU65305.1"/>
    </source>
</evidence>
<feature type="transmembrane region" description="Helical" evidence="1">
    <location>
        <begin position="12"/>
        <end position="27"/>
    </location>
</feature>
<evidence type="ECO:0000256" key="1">
    <source>
        <dbReference type="SAM" id="Phobius"/>
    </source>
</evidence>
<name>A0A110BGK3_9CORY</name>
<organism evidence="2 3">
    <name type="scientific">Corynebacterium variabile</name>
    <dbReference type="NCBI Taxonomy" id="1727"/>
    <lineage>
        <taxon>Bacteria</taxon>
        <taxon>Bacillati</taxon>
        <taxon>Actinomycetota</taxon>
        <taxon>Actinomycetes</taxon>
        <taxon>Mycobacteriales</taxon>
        <taxon>Corynebacteriaceae</taxon>
        <taxon>Corynebacterium</taxon>
    </lineage>
</organism>
<proteinExistence type="predicted"/>
<keyword evidence="1" id="KW-0472">Membrane</keyword>
<dbReference type="Proteomes" id="UP000182498">
    <property type="component" value="Unassembled WGS sequence"/>
</dbReference>
<keyword evidence="3" id="KW-1185">Reference proteome</keyword>
<evidence type="ECO:0000313" key="3">
    <source>
        <dbReference type="Proteomes" id="UP000182498"/>
    </source>
</evidence>
<dbReference type="RefSeq" id="WP_014009726.1">
    <property type="nucleotide sequence ID" value="NZ_JBQQKO010000009.1"/>
</dbReference>
<evidence type="ECO:0008006" key="4">
    <source>
        <dbReference type="Google" id="ProtNLM"/>
    </source>
</evidence>